<dbReference type="InterPro" id="IPR029058">
    <property type="entry name" value="AB_hydrolase_fold"/>
</dbReference>
<evidence type="ECO:0000259" key="1">
    <source>
        <dbReference type="Pfam" id="PF01738"/>
    </source>
</evidence>
<dbReference type="Pfam" id="PF01738">
    <property type="entry name" value="DLH"/>
    <property type="match status" value="1"/>
</dbReference>
<name>A0ABV6CZJ9_9SPHN</name>
<evidence type="ECO:0000313" key="2">
    <source>
        <dbReference type="EMBL" id="MFC0205822.1"/>
    </source>
</evidence>
<dbReference type="Proteomes" id="UP001589798">
    <property type="component" value="Unassembled WGS sequence"/>
</dbReference>
<dbReference type="InterPro" id="IPR002925">
    <property type="entry name" value="Dienelactn_hydro"/>
</dbReference>
<gene>
    <name evidence="2" type="ORF">ACFFJC_16270</name>
</gene>
<dbReference type="EMBL" id="JBHLWK010000020">
    <property type="protein sequence ID" value="MFC0205822.1"/>
    <property type="molecule type" value="Genomic_DNA"/>
</dbReference>
<keyword evidence="3" id="KW-1185">Reference proteome</keyword>
<sequence length="246" mass="25959">MSASAAPRGTPHVYRHDDLELRGELYLPSGAANGRAALVVHEADGIGGNVRRHCARLADLGYVAVAADMHGEGRVLEGEEMQAALATFRSDPELLRARARAGFDALAAIPGVDAGAIVAVGYCFGGFAVLELARSGAPVRAVASFHGLLTTCRPARPGEIGARVAVFTGAKDPLVPPEHVAAFQAEMTWADADWRMAVYGRALHSFTNCDVDGLNDSRMAYDPESHALSWAAMLAFFDVTFEPAAA</sequence>
<dbReference type="Gene3D" id="3.40.50.1820">
    <property type="entry name" value="alpha/beta hydrolase"/>
    <property type="match status" value="1"/>
</dbReference>
<keyword evidence="2" id="KW-0378">Hydrolase</keyword>
<dbReference type="PANTHER" id="PTHR22946:SF0">
    <property type="entry name" value="DIENELACTONE HYDROLASE DOMAIN-CONTAINING PROTEIN"/>
    <property type="match status" value="1"/>
</dbReference>
<dbReference type="EC" id="3.1.-.-" evidence="2"/>
<reference evidence="2 3" key="1">
    <citation type="submission" date="2024-09" db="EMBL/GenBank/DDBJ databases">
        <authorList>
            <person name="Sun Q."/>
            <person name="Mori K."/>
        </authorList>
    </citation>
    <scope>NUCLEOTIDE SEQUENCE [LARGE SCALE GENOMIC DNA]</scope>
    <source>
        <strain evidence="2 3">CCM 7706</strain>
    </source>
</reference>
<accession>A0ABV6CZJ9</accession>
<dbReference type="PANTHER" id="PTHR22946">
    <property type="entry name" value="DIENELACTONE HYDROLASE DOMAIN-CONTAINING PROTEIN-RELATED"/>
    <property type="match status" value="1"/>
</dbReference>
<dbReference type="SUPFAM" id="SSF53474">
    <property type="entry name" value="alpha/beta-Hydrolases"/>
    <property type="match status" value="1"/>
</dbReference>
<evidence type="ECO:0000313" key="3">
    <source>
        <dbReference type="Proteomes" id="UP001589798"/>
    </source>
</evidence>
<dbReference type="RefSeq" id="WP_379488555.1">
    <property type="nucleotide sequence ID" value="NZ_JBHLWK010000020.1"/>
</dbReference>
<proteinExistence type="predicted"/>
<comment type="caution">
    <text evidence="2">The sequence shown here is derived from an EMBL/GenBank/DDBJ whole genome shotgun (WGS) entry which is preliminary data.</text>
</comment>
<dbReference type="GO" id="GO:0016787">
    <property type="term" value="F:hydrolase activity"/>
    <property type="evidence" value="ECO:0007669"/>
    <property type="project" value="UniProtKB-KW"/>
</dbReference>
<organism evidence="2 3">
    <name type="scientific">Novosphingobium soli</name>
    <dbReference type="NCBI Taxonomy" id="574956"/>
    <lineage>
        <taxon>Bacteria</taxon>
        <taxon>Pseudomonadati</taxon>
        <taxon>Pseudomonadota</taxon>
        <taxon>Alphaproteobacteria</taxon>
        <taxon>Sphingomonadales</taxon>
        <taxon>Sphingomonadaceae</taxon>
        <taxon>Novosphingobium</taxon>
    </lineage>
</organism>
<feature type="domain" description="Dienelactone hydrolase" evidence="1">
    <location>
        <begin position="22"/>
        <end position="238"/>
    </location>
</feature>
<dbReference type="InterPro" id="IPR050261">
    <property type="entry name" value="FrsA_esterase"/>
</dbReference>
<protein>
    <submittedName>
        <fullName evidence="2">Dienelactone hydrolase family protein</fullName>
        <ecNumber evidence="2">3.1.-.-</ecNumber>
    </submittedName>
</protein>